<feature type="transmembrane region" description="Helical" evidence="10">
    <location>
        <begin position="446"/>
        <end position="468"/>
    </location>
</feature>
<evidence type="ECO:0000256" key="7">
    <source>
        <dbReference type="ARBA" id="ARBA00023136"/>
    </source>
</evidence>
<keyword evidence="3 10" id="KW-0813">Transport</keyword>
<dbReference type="PANTHER" id="PTHR11629">
    <property type="entry name" value="VACUOLAR PROTON ATPASES"/>
    <property type="match status" value="1"/>
</dbReference>
<reference evidence="11 12" key="1">
    <citation type="submission" date="2015-06" db="EMBL/GenBank/DDBJ databases">
        <title>New insights into the roles of widespread benthic archaea in carbon and nitrogen cycling.</title>
        <authorList>
            <person name="Lazar C.S."/>
            <person name="Baker B.J."/>
            <person name="Seitz K.W."/>
            <person name="Hyde A.S."/>
            <person name="Dick G.J."/>
            <person name="Hinrichs K.-U."/>
            <person name="Teske A.P."/>
        </authorList>
    </citation>
    <scope>NUCLEOTIDE SEQUENCE [LARGE SCALE GENOMIC DNA]</scope>
    <source>
        <strain evidence="11">DG-45</strain>
    </source>
</reference>
<keyword evidence="4 10" id="KW-0812">Transmembrane</keyword>
<dbReference type="AlphaFoldDB" id="A0A0M0BTQ3"/>
<keyword evidence="5 10" id="KW-1133">Transmembrane helix</keyword>
<evidence type="ECO:0000256" key="5">
    <source>
        <dbReference type="ARBA" id="ARBA00022989"/>
    </source>
</evidence>
<comment type="function">
    <text evidence="8">Component of the A-type ATP synthase that produces ATP from ADP in the presence of a proton gradient across the membrane.</text>
</comment>
<feature type="transmembrane region" description="Helical" evidence="10">
    <location>
        <begin position="514"/>
        <end position="537"/>
    </location>
</feature>
<dbReference type="GO" id="GO:0007035">
    <property type="term" value="P:vacuolar acidification"/>
    <property type="evidence" value="ECO:0007669"/>
    <property type="project" value="TreeGrafter"/>
</dbReference>
<gene>
    <name evidence="11" type="ORF">AC482_00395</name>
</gene>
<comment type="caution">
    <text evidence="11">The sequence shown here is derived from an EMBL/GenBank/DDBJ whole genome shotgun (WGS) entry which is preliminary data.</text>
</comment>
<evidence type="ECO:0000256" key="10">
    <source>
        <dbReference type="RuleBase" id="RU361189"/>
    </source>
</evidence>
<name>A0A0M0BTQ3_9ARCH</name>
<comment type="subcellular location">
    <subcellularLocation>
        <location evidence="1">Membrane</location>
        <topology evidence="1">Multi-pass membrane protein</topology>
    </subcellularLocation>
</comment>
<accession>A0A0M0BTQ3</accession>
<evidence type="ECO:0000256" key="6">
    <source>
        <dbReference type="ARBA" id="ARBA00023065"/>
    </source>
</evidence>
<protein>
    <recommendedName>
        <fullName evidence="9 10">A-type ATP synthase subunit I</fullName>
    </recommendedName>
</protein>
<evidence type="ECO:0000256" key="3">
    <source>
        <dbReference type="ARBA" id="ARBA00022448"/>
    </source>
</evidence>
<keyword evidence="7 10" id="KW-0472">Membrane</keyword>
<dbReference type="EMBL" id="LFWZ01000002">
    <property type="protein sequence ID" value="KON31556.1"/>
    <property type="molecule type" value="Genomic_DNA"/>
</dbReference>
<dbReference type="InterPro" id="IPR002490">
    <property type="entry name" value="V-ATPase_116kDa_su"/>
</dbReference>
<comment type="similarity">
    <text evidence="2 10">Belongs to the V-ATPase 116 kDa subunit family.</text>
</comment>
<feature type="transmembrane region" description="Helical" evidence="10">
    <location>
        <begin position="480"/>
        <end position="502"/>
    </location>
</feature>
<feature type="transmembrane region" description="Helical" evidence="10">
    <location>
        <begin position="359"/>
        <end position="390"/>
    </location>
</feature>
<dbReference type="GO" id="GO:0033179">
    <property type="term" value="C:proton-transporting V-type ATPase, V0 domain"/>
    <property type="evidence" value="ECO:0007669"/>
    <property type="project" value="InterPro"/>
</dbReference>
<sequence>MKKFTIIASPELDPLILGELSRARAVQLKEVTGVDFENLKKLGERSIDFEGLHDKFHKTYQSLVEAGHIEPGMVDLSLVELREFIDDPDGRVNEFLTVFEEIRKRLEIADVRQKERERKLLEARARLEGVRALQPDELKRCMAVGVVDLQLLQRLVEYLRRFEEISHKVVEISSETGFVFVFGPEERREWVEVIFVIFEVKDIFDVLRAQDVLLVLDAGRREEAIKEYGEEVEKLQGLVEREEEVSELKIKYAPILGKAKFLDHMLGILSHTRASALRTNVISVIQGWIPEDKVQVLDNIIEDLEEKTGELFFIEYEGPSHDDHEIPTPTPKIKPSFLQPAWTLTSLRGWPSANEVNPIYITILIFSFQFGLMYGDIGQGLIFFILGLVLSRKYKRGMMSKLGVLFIPMGIASIIFGVLFDSFFLIEGLLFHHHSILPNPVHSPTKLMLIVFQIAVIEMVAALVLGAINEYKAGHKWGIIGEHGLGMILYVVGLYLSAMFFIRTGNFMAVMSHWTFIVMVLGMVLAMLEPIIASIAGGHFGIEVFGEGVGALLMTFVEGLANLFSFLRIAAFALAHASLAIAAQSMAGFMGVGGLLLMNTIAMSFEFISSSVQSLRLLYYEFMGKFFHGGGIRFKPFRVRDA</sequence>
<evidence type="ECO:0000256" key="8">
    <source>
        <dbReference type="ARBA" id="ARBA00059506"/>
    </source>
</evidence>
<evidence type="ECO:0000313" key="11">
    <source>
        <dbReference type="EMBL" id="KON31556.1"/>
    </source>
</evidence>
<dbReference type="GO" id="GO:0051117">
    <property type="term" value="F:ATPase binding"/>
    <property type="evidence" value="ECO:0007669"/>
    <property type="project" value="TreeGrafter"/>
</dbReference>
<evidence type="ECO:0000256" key="2">
    <source>
        <dbReference type="ARBA" id="ARBA00009904"/>
    </source>
</evidence>
<proteinExistence type="inferred from homology"/>
<feature type="transmembrane region" description="Helical" evidence="10">
    <location>
        <begin position="549"/>
        <end position="574"/>
    </location>
</feature>
<dbReference type="PANTHER" id="PTHR11629:SF63">
    <property type="entry name" value="V-TYPE PROTON ATPASE SUBUNIT A"/>
    <property type="match status" value="1"/>
</dbReference>
<dbReference type="GO" id="GO:0046961">
    <property type="term" value="F:proton-transporting ATPase activity, rotational mechanism"/>
    <property type="evidence" value="ECO:0007669"/>
    <property type="project" value="InterPro"/>
</dbReference>
<evidence type="ECO:0000256" key="1">
    <source>
        <dbReference type="ARBA" id="ARBA00004141"/>
    </source>
</evidence>
<feature type="transmembrane region" description="Helical" evidence="10">
    <location>
        <begin position="402"/>
        <end position="426"/>
    </location>
</feature>
<evidence type="ECO:0000256" key="4">
    <source>
        <dbReference type="ARBA" id="ARBA00022692"/>
    </source>
</evidence>
<dbReference type="Pfam" id="PF01496">
    <property type="entry name" value="V_ATPase_I"/>
    <property type="match status" value="1"/>
</dbReference>
<feature type="transmembrane region" description="Helical" evidence="10">
    <location>
        <begin position="586"/>
        <end position="608"/>
    </location>
</feature>
<organism evidence="11 12">
    <name type="scientific">miscellaneous Crenarchaeota group-15 archaeon DG-45</name>
    <dbReference type="NCBI Taxonomy" id="1685127"/>
    <lineage>
        <taxon>Archaea</taxon>
        <taxon>Candidatus Bathyarchaeota</taxon>
        <taxon>MCG-15</taxon>
    </lineage>
</organism>
<evidence type="ECO:0000256" key="9">
    <source>
        <dbReference type="ARBA" id="ARBA00068671"/>
    </source>
</evidence>
<evidence type="ECO:0000313" key="12">
    <source>
        <dbReference type="Proteomes" id="UP000037210"/>
    </source>
</evidence>
<dbReference type="GO" id="GO:0016471">
    <property type="term" value="C:vacuolar proton-transporting V-type ATPase complex"/>
    <property type="evidence" value="ECO:0007669"/>
    <property type="project" value="TreeGrafter"/>
</dbReference>
<dbReference type="Proteomes" id="UP000037210">
    <property type="component" value="Unassembled WGS sequence"/>
</dbReference>
<keyword evidence="6 10" id="KW-0406">Ion transport</keyword>